<organism evidence="1 2">
    <name type="scientific">Macrosiphum euphorbiae</name>
    <name type="common">potato aphid</name>
    <dbReference type="NCBI Taxonomy" id="13131"/>
    <lineage>
        <taxon>Eukaryota</taxon>
        <taxon>Metazoa</taxon>
        <taxon>Ecdysozoa</taxon>
        <taxon>Arthropoda</taxon>
        <taxon>Hexapoda</taxon>
        <taxon>Insecta</taxon>
        <taxon>Pterygota</taxon>
        <taxon>Neoptera</taxon>
        <taxon>Paraneoptera</taxon>
        <taxon>Hemiptera</taxon>
        <taxon>Sternorrhyncha</taxon>
        <taxon>Aphidomorpha</taxon>
        <taxon>Aphidoidea</taxon>
        <taxon>Aphididae</taxon>
        <taxon>Macrosiphini</taxon>
        <taxon>Macrosiphum</taxon>
    </lineage>
</organism>
<protein>
    <submittedName>
        <fullName evidence="1">Uncharacterized protein</fullName>
    </submittedName>
</protein>
<evidence type="ECO:0000313" key="1">
    <source>
        <dbReference type="EMBL" id="CAI6347065.1"/>
    </source>
</evidence>
<sequence>MDGLRGMPTVAIWEVCHFPFVEQLFSLYSAHVQCEVDLTRPILVEVVDVLVPNGFPSDCIILWESGLDFPHSDFQSARPYMGCAPYTLPRNAPW</sequence>
<evidence type="ECO:0000313" key="2">
    <source>
        <dbReference type="Proteomes" id="UP001160148"/>
    </source>
</evidence>
<name>A0AAV0VTV4_9HEMI</name>
<accession>A0AAV0VTV4</accession>
<dbReference type="AlphaFoldDB" id="A0AAV0VTV4"/>
<reference evidence="1 2" key="1">
    <citation type="submission" date="2023-01" db="EMBL/GenBank/DDBJ databases">
        <authorList>
            <person name="Whitehead M."/>
        </authorList>
    </citation>
    <scope>NUCLEOTIDE SEQUENCE [LARGE SCALE GENOMIC DNA]</scope>
</reference>
<keyword evidence="2" id="KW-1185">Reference proteome</keyword>
<dbReference type="Proteomes" id="UP001160148">
    <property type="component" value="Unassembled WGS sequence"/>
</dbReference>
<dbReference type="EMBL" id="CARXXK010000001">
    <property type="protein sequence ID" value="CAI6347065.1"/>
    <property type="molecule type" value="Genomic_DNA"/>
</dbReference>
<gene>
    <name evidence="1" type="ORF">MEUPH1_LOCUS3894</name>
</gene>
<comment type="caution">
    <text evidence="1">The sequence shown here is derived from an EMBL/GenBank/DDBJ whole genome shotgun (WGS) entry which is preliminary data.</text>
</comment>
<proteinExistence type="predicted"/>